<name>A0A0N0P3W9_LEPSE</name>
<dbReference type="VEuPathDB" id="TriTrypDB:Lsey_0244_0070"/>
<proteinExistence type="predicted"/>
<dbReference type="OrthoDB" id="264076at2759"/>
<organism evidence="4 5">
    <name type="scientific">Leptomonas seymouri</name>
    <dbReference type="NCBI Taxonomy" id="5684"/>
    <lineage>
        <taxon>Eukaryota</taxon>
        <taxon>Discoba</taxon>
        <taxon>Euglenozoa</taxon>
        <taxon>Kinetoplastea</taxon>
        <taxon>Metakinetoplastina</taxon>
        <taxon>Trypanosomatida</taxon>
        <taxon>Trypanosomatidae</taxon>
        <taxon>Leishmaniinae</taxon>
        <taxon>Leptomonas</taxon>
    </lineage>
</organism>
<evidence type="ECO:0000256" key="3">
    <source>
        <dbReference type="SAM" id="SignalP"/>
    </source>
</evidence>
<evidence type="ECO:0000313" key="4">
    <source>
        <dbReference type="EMBL" id="KPI84619.1"/>
    </source>
</evidence>
<sequence>MRLRTFVLVSIVGACMMLTAAPTVDASPMYLMKQRAGQQFIYEIHHGMLQDSFYNYPYVLNEGMNIMLKRLSKNSALQTLSSVGSNTVNSCLYEGAGGTGAAGCVKMPLHTGIAGDCVATNPLCCVLYWRFPASLPDRLHLRDIDPRLIFWDGTRTVNGFYTNFSMEYLVDSSNCSVWPEKGSTASEGAVLSVDSDGGWRFTSSLQTLLSVVEHRITSPTREQLSVFSALRAAGEAELLKGQQFGDVNIAAPVSLCVVFLIGCLVLLLLFYCCTVPQARRQQAELQTTIEILEASTAKKESEICRRRTRSDPRVSKSERHTPASSGSLTRASKVGTNPNTSQRSFSAPSRSPSDLTTASVLNRQGHPPQPSLQGATSSGRAAGVNPDYRHQLGQRAASQQIQRVSSNLSHGNGIKEKALTRPATHGSFTPSPARRSPQSFQNPLLGRQSFKH</sequence>
<comment type="caution">
    <text evidence="4">The sequence shown here is derived from an EMBL/GenBank/DDBJ whole genome shotgun (WGS) entry which is preliminary data.</text>
</comment>
<keyword evidence="5" id="KW-1185">Reference proteome</keyword>
<keyword evidence="2" id="KW-0812">Transmembrane</keyword>
<reference evidence="4 5" key="1">
    <citation type="journal article" date="2015" name="PLoS Pathog.">
        <title>Leptomonas seymouri: Adaptations to the Dixenous Life Cycle Analyzed by Genome Sequencing, Transcriptome Profiling and Co-infection with Leishmania donovani.</title>
        <authorList>
            <person name="Kraeva N."/>
            <person name="Butenko A."/>
            <person name="Hlavacova J."/>
            <person name="Kostygov A."/>
            <person name="Myskova J."/>
            <person name="Grybchuk D."/>
            <person name="Lestinova T."/>
            <person name="Votypka J."/>
            <person name="Volf P."/>
            <person name="Opperdoes F."/>
            <person name="Flegontov P."/>
            <person name="Lukes J."/>
            <person name="Yurchenko V."/>
        </authorList>
    </citation>
    <scope>NUCLEOTIDE SEQUENCE [LARGE SCALE GENOMIC DNA]</scope>
    <source>
        <strain evidence="4 5">ATCC 30220</strain>
    </source>
</reference>
<protein>
    <recommendedName>
        <fullName evidence="6">Transmembrane protein</fullName>
    </recommendedName>
</protein>
<accession>A0A0N0P3W9</accession>
<keyword evidence="2" id="KW-0472">Membrane</keyword>
<feature type="compositionally biased region" description="Polar residues" evidence="1">
    <location>
        <begin position="426"/>
        <end position="442"/>
    </location>
</feature>
<dbReference type="PROSITE" id="PS51257">
    <property type="entry name" value="PROKAR_LIPOPROTEIN"/>
    <property type="match status" value="1"/>
</dbReference>
<keyword evidence="2" id="KW-1133">Transmembrane helix</keyword>
<dbReference type="EMBL" id="LJSK01000244">
    <property type="protein sequence ID" value="KPI84619.1"/>
    <property type="molecule type" value="Genomic_DNA"/>
</dbReference>
<evidence type="ECO:0000256" key="1">
    <source>
        <dbReference type="SAM" id="MobiDB-lite"/>
    </source>
</evidence>
<feature type="transmembrane region" description="Helical" evidence="2">
    <location>
        <begin position="249"/>
        <end position="272"/>
    </location>
</feature>
<dbReference type="Proteomes" id="UP000038009">
    <property type="component" value="Unassembled WGS sequence"/>
</dbReference>
<feature type="compositionally biased region" description="Polar residues" evidence="1">
    <location>
        <begin position="396"/>
        <end position="410"/>
    </location>
</feature>
<dbReference type="AlphaFoldDB" id="A0A0N0P3W9"/>
<evidence type="ECO:0000313" key="5">
    <source>
        <dbReference type="Proteomes" id="UP000038009"/>
    </source>
</evidence>
<feature type="chain" id="PRO_5005857249" description="Transmembrane protein" evidence="3">
    <location>
        <begin position="27"/>
        <end position="452"/>
    </location>
</feature>
<feature type="compositionally biased region" description="Polar residues" evidence="1">
    <location>
        <begin position="322"/>
        <end position="362"/>
    </location>
</feature>
<evidence type="ECO:0000256" key="2">
    <source>
        <dbReference type="SAM" id="Phobius"/>
    </source>
</evidence>
<feature type="region of interest" description="Disordered" evidence="1">
    <location>
        <begin position="300"/>
        <end position="452"/>
    </location>
</feature>
<feature type="signal peptide" evidence="3">
    <location>
        <begin position="1"/>
        <end position="26"/>
    </location>
</feature>
<gene>
    <name evidence="4" type="ORF">ABL78_6324</name>
</gene>
<dbReference type="OMA" id="PWPECSC"/>
<keyword evidence="3" id="KW-0732">Signal</keyword>
<feature type="compositionally biased region" description="Basic and acidic residues" evidence="1">
    <location>
        <begin position="300"/>
        <end position="321"/>
    </location>
</feature>
<evidence type="ECO:0008006" key="6">
    <source>
        <dbReference type="Google" id="ProtNLM"/>
    </source>
</evidence>